<name>A0AAE3LGS9_9RALS</name>
<protein>
    <submittedName>
        <fullName evidence="1">Uncharacterized protein</fullName>
    </submittedName>
</protein>
<dbReference type="Proteomes" id="UP001164374">
    <property type="component" value="Unassembled WGS sequence"/>
</dbReference>
<comment type="caution">
    <text evidence="1">The sequence shown here is derived from an EMBL/GenBank/DDBJ whole genome shotgun (WGS) entry which is preliminary data.</text>
</comment>
<reference evidence="1" key="1">
    <citation type="journal article" date="2023" name="Front. Microbiol.">
        <title>Ralstonia chuxiongensis sp. nov., Ralstonia mojiangensis sp. nov., and Ralstonia soli sp. nov., isolated from tobacco fields, are three novel species in the family Burkholderiaceae.</title>
        <authorList>
            <person name="Lu C.H."/>
            <person name="Zhang Y.Y."/>
            <person name="Jiang N."/>
            <person name="Chen W."/>
            <person name="Shao X."/>
            <person name="Zhao Z.M."/>
            <person name="Lu W.L."/>
            <person name="Hu X."/>
            <person name="Xi Y.X."/>
            <person name="Zou S.Y."/>
            <person name="Wei Q.J."/>
            <person name="Lin Z.L."/>
            <person name="Gong L."/>
            <person name="Gai X.T."/>
            <person name="Zhang L.Q."/>
            <person name="Li J.Y."/>
            <person name="Jin Y."/>
            <person name="Xia Z.Y."/>
        </authorList>
    </citation>
    <scope>NUCLEOTIDE SEQUENCE</scope>
    <source>
        <strain evidence="1">22TCCZM01-4</strain>
    </source>
</reference>
<accession>A0AAE3LGS9</accession>
<reference evidence="1" key="2">
    <citation type="submission" date="2023-02" db="EMBL/GenBank/DDBJ databases">
        <authorList>
            <person name="Lu C.-H."/>
        </authorList>
    </citation>
    <scope>NUCLEOTIDE SEQUENCE</scope>
    <source>
        <strain evidence="1">22TCCZM01-4</strain>
    </source>
</reference>
<evidence type="ECO:0000313" key="1">
    <source>
        <dbReference type="EMBL" id="MCT7318861.1"/>
    </source>
</evidence>
<gene>
    <name evidence="1" type="ORF">N5I87_22805</name>
</gene>
<organism evidence="1 2">
    <name type="scientific">Ralstonia mojiangensis</name>
    <dbReference type="NCBI Taxonomy" id="2953895"/>
    <lineage>
        <taxon>Bacteria</taxon>
        <taxon>Pseudomonadati</taxon>
        <taxon>Pseudomonadota</taxon>
        <taxon>Betaproteobacteria</taxon>
        <taxon>Burkholderiales</taxon>
        <taxon>Burkholderiaceae</taxon>
        <taxon>Ralstonia</taxon>
    </lineage>
</organism>
<proteinExistence type="predicted"/>
<sequence length="44" mass="4497">MPMVASGDHDRIFGVVGLRDDELAGVAVCLAVAEASGSVSRKPL</sequence>
<dbReference type="RefSeq" id="WP_260800791.1">
    <property type="nucleotide sequence ID" value="NZ_JAOCQJ010000007.1"/>
</dbReference>
<dbReference type="EMBL" id="JAOCQJ010000007">
    <property type="protein sequence ID" value="MCT7318861.1"/>
    <property type="molecule type" value="Genomic_DNA"/>
</dbReference>
<dbReference type="AlphaFoldDB" id="A0AAE3LGS9"/>
<evidence type="ECO:0000313" key="2">
    <source>
        <dbReference type="Proteomes" id="UP001164374"/>
    </source>
</evidence>